<protein>
    <submittedName>
        <fullName evidence="5">Leucine-, isoleucine-, valine-, threonine-, and alanine-binding protein</fullName>
    </submittedName>
</protein>
<feature type="domain" description="Leucine-binding protein" evidence="4">
    <location>
        <begin position="33"/>
        <end position="357"/>
    </location>
</feature>
<keyword evidence="3" id="KW-0812">Transmembrane</keyword>
<reference evidence="5 6" key="1">
    <citation type="journal article" date="2015" name="Nature">
        <title>rRNA introns, odd ribosomes, and small enigmatic genomes across a large radiation of phyla.</title>
        <authorList>
            <person name="Brown C.T."/>
            <person name="Hug L.A."/>
            <person name="Thomas B.C."/>
            <person name="Sharon I."/>
            <person name="Castelle C.J."/>
            <person name="Singh A."/>
            <person name="Wilkins M.J."/>
            <person name="Williams K.H."/>
            <person name="Banfield J.F."/>
        </authorList>
    </citation>
    <scope>NUCLEOTIDE SEQUENCE [LARGE SCALE GENOMIC DNA]</scope>
</reference>
<dbReference type="Gene3D" id="3.40.50.2300">
    <property type="match status" value="2"/>
</dbReference>
<dbReference type="InterPro" id="IPR028082">
    <property type="entry name" value="Peripla_BP_I"/>
</dbReference>
<organism evidence="5 6">
    <name type="scientific">Candidatus Wolfebacteria bacterium GW2011_GWE2_44_13</name>
    <dbReference type="NCBI Taxonomy" id="1619017"/>
    <lineage>
        <taxon>Bacteria</taxon>
        <taxon>Candidatus Wolfeibacteriota</taxon>
    </lineage>
</organism>
<proteinExistence type="inferred from homology"/>
<dbReference type="PANTHER" id="PTHR30483:SF6">
    <property type="entry name" value="PERIPLASMIC BINDING PROTEIN OF ABC TRANSPORTER FOR NATURAL AMINO ACIDS"/>
    <property type="match status" value="1"/>
</dbReference>
<evidence type="ECO:0000259" key="4">
    <source>
        <dbReference type="Pfam" id="PF13458"/>
    </source>
</evidence>
<keyword evidence="3" id="KW-1133">Transmembrane helix</keyword>
<evidence type="ECO:0000313" key="6">
    <source>
        <dbReference type="Proteomes" id="UP000034051"/>
    </source>
</evidence>
<dbReference type="Proteomes" id="UP000034051">
    <property type="component" value="Unassembled WGS sequence"/>
</dbReference>
<name>A0A0G1H740_9BACT</name>
<evidence type="ECO:0000313" key="5">
    <source>
        <dbReference type="EMBL" id="KKT43186.1"/>
    </source>
</evidence>
<dbReference type="EMBL" id="LCHW01000002">
    <property type="protein sequence ID" value="KKT43186.1"/>
    <property type="molecule type" value="Genomic_DNA"/>
</dbReference>
<accession>A0A0G1H740</accession>
<dbReference type="InterPro" id="IPR028081">
    <property type="entry name" value="Leu-bd"/>
</dbReference>
<evidence type="ECO:0000256" key="1">
    <source>
        <dbReference type="ARBA" id="ARBA00010062"/>
    </source>
</evidence>
<feature type="transmembrane region" description="Helical" evidence="3">
    <location>
        <begin position="7"/>
        <end position="24"/>
    </location>
</feature>
<evidence type="ECO:0000256" key="2">
    <source>
        <dbReference type="ARBA" id="ARBA00022729"/>
    </source>
</evidence>
<comment type="similarity">
    <text evidence="1">Belongs to the leucine-binding protein family.</text>
</comment>
<dbReference type="SUPFAM" id="SSF53822">
    <property type="entry name" value="Periplasmic binding protein-like I"/>
    <property type="match status" value="1"/>
</dbReference>
<dbReference type="PANTHER" id="PTHR30483">
    <property type="entry name" value="LEUCINE-SPECIFIC-BINDING PROTEIN"/>
    <property type="match status" value="1"/>
</dbReference>
<gene>
    <name evidence="5" type="ORF">UW32_C0002G0047</name>
</gene>
<evidence type="ECO:0000256" key="3">
    <source>
        <dbReference type="SAM" id="Phobius"/>
    </source>
</evidence>
<keyword evidence="2" id="KW-0732">Signal</keyword>
<dbReference type="InterPro" id="IPR051010">
    <property type="entry name" value="BCAA_transport"/>
</dbReference>
<dbReference type="AlphaFoldDB" id="A0A0G1H740"/>
<keyword evidence="3" id="KW-0472">Membrane</keyword>
<comment type="caution">
    <text evidence="5">The sequence shown here is derived from an EMBL/GenBank/DDBJ whole genome shotgun (WGS) entry which is preliminary data.</text>
</comment>
<dbReference type="Pfam" id="PF13458">
    <property type="entry name" value="Peripla_BP_6"/>
    <property type="match status" value="1"/>
</dbReference>
<sequence>MTKTSKLIVGLVGIALVIGAIFLTQRNTEGEKVVIGASFALTGKYAYLGEAERNGSMMAVEEINKKGGINGTKIEFIAEDNGGDAKLAVTGVSKLLEVNNADIILSSFTHITSAIKGLVAEKGKVMIYAATVRDIAQSNDLFFRDYYDAEDNGAATARLVAKSGYKNVAFLSEKSPQCAEFEKGFEAEAKGAVLMTTKELYSAEATDVRVNLTKIKGAKSEAIVVCGWRHEHLIMKEMKELGMIGTQTFHWVAPFLPVANTDDMKKLFEENKAISTWYGVAEENNTAEQKEFIEKYQKAFGMKPTGEAVYAYDDIYILANAIKACDKAGKAKDSQCIAQELGKTNYDGVGGKVSFNDRLSNREITAIQVVGGVWRNIMQ</sequence>